<dbReference type="PANTHER" id="PTHR31973:SF187">
    <property type="entry name" value="MUTATOR TRANSPOSASE MUDRA PROTEIN"/>
    <property type="match status" value="1"/>
</dbReference>
<feature type="region of interest" description="Disordered" evidence="5">
    <location>
        <begin position="466"/>
        <end position="487"/>
    </location>
</feature>
<feature type="compositionally biased region" description="Gly residues" evidence="5">
    <location>
        <begin position="591"/>
        <end position="617"/>
    </location>
</feature>
<feature type="domain" description="SWIM-type" evidence="6">
    <location>
        <begin position="373"/>
        <end position="414"/>
    </location>
</feature>
<keyword evidence="1" id="KW-0479">Metal-binding</keyword>
<feature type="compositionally biased region" description="Polar residues" evidence="5">
    <location>
        <begin position="137"/>
        <end position="150"/>
    </location>
</feature>
<dbReference type="GO" id="GO:0008270">
    <property type="term" value="F:zinc ion binding"/>
    <property type="evidence" value="ECO:0007669"/>
    <property type="project" value="UniProtKB-KW"/>
</dbReference>
<dbReference type="Pfam" id="PF04434">
    <property type="entry name" value="SWIM"/>
    <property type="match status" value="1"/>
</dbReference>
<dbReference type="PANTHER" id="PTHR31973">
    <property type="entry name" value="POLYPROTEIN, PUTATIVE-RELATED"/>
    <property type="match status" value="1"/>
</dbReference>
<dbReference type="AlphaFoldDB" id="A0A2N9H3T4"/>
<evidence type="ECO:0000256" key="1">
    <source>
        <dbReference type="ARBA" id="ARBA00022723"/>
    </source>
</evidence>
<gene>
    <name evidence="7" type="ORF">FSB_LOCUS34305</name>
</gene>
<dbReference type="InterPro" id="IPR007527">
    <property type="entry name" value="Znf_SWIM"/>
</dbReference>
<feature type="compositionally biased region" description="Gly residues" evidence="5">
    <location>
        <begin position="627"/>
        <end position="647"/>
    </location>
</feature>
<organism evidence="7">
    <name type="scientific">Fagus sylvatica</name>
    <name type="common">Beechnut</name>
    <dbReference type="NCBI Taxonomy" id="28930"/>
    <lineage>
        <taxon>Eukaryota</taxon>
        <taxon>Viridiplantae</taxon>
        <taxon>Streptophyta</taxon>
        <taxon>Embryophyta</taxon>
        <taxon>Tracheophyta</taxon>
        <taxon>Spermatophyta</taxon>
        <taxon>Magnoliopsida</taxon>
        <taxon>eudicotyledons</taxon>
        <taxon>Gunneridae</taxon>
        <taxon>Pentapetalae</taxon>
        <taxon>rosids</taxon>
        <taxon>fabids</taxon>
        <taxon>Fagales</taxon>
        <taxon>Fagaceae</taxon>
        <taxon>Fagus</taxon>
    </lineage>
</organism>
<dbReference type="EMBL" id="OIVN01002780">
    <property type="protein sequence ID" value="SPD06423.1"/>
    <property type="molecule type" value="Genomic_DNA"/>
</dbReference>
<dbReference type="InterPro" id="IPR006564">
    <property type="entry name" value="Znf_PMZ"/>
</dbReference>
<feature type="compositionally biased region" description="Acidic residues" evidence="5">
    <location>
        <begin position="48"/>
        <end position="65"/>
    </location>
</feature>
<name>A0A2N9H3T4_FAGSY</name>
<feature type="region of interest" description="Disordered" evidence="5">
    <location>
        <begin position="113"/>
        <end position="150"/>
    </location>
</feature>
<evidence type="ECO:0000256" key="4">
    <source>
        <dbReference type="PROSITE-ProRule" id="PRU00325"/>
    </source>
</evidence>
<keyword evidence="2 4" id="KW-0863">Zinc-finger</keyword>
<keyword evidence="3" id="KW-0862">Zinc</keyword>
<evidence type="ECO:0000256" key="2">
    <source>
        <dbReference type="ARBA" id="ARBA00022771"/>
    </source>
</evidence>
<evidence type="ECO:0000256" key="5">
    <source>
        <dbReference type="SAM" id="MobiDB-lite"/>
    </source>
</evidence>
<feature type="region of interest" description="Disordered" evidence="5">
    <location>
        <begin position="46"/>
        <end position="65"/>
    </location>
</feature>
<feature type="compositionally biased region" description="Low complexity" evidence="5">
    <location>
        <begin position="648"/>
        <end position="665"/>
    </location>
</feature>
<reference evidence="7" key="1">
    <citation type="submission" date="2018-02" db="EMBL/GenBank/DDBJ databases">
        <authorList>
            <person name="Cohen D.B."/>
            <person name="Kent A.D."/>
        </authorList>
    </citation>
    <scope>NUCLEOTIDE SEQUENCE</scope>
</reference>
<evidence type="ECO:0000256" key="3">
    <source>
        <dbReference type="ARBA" id="ARBA00022833"/>
    </source>
</evidence>
<protein>
    <recommendedName>
        <fullName evidence="6">SWIM-type domain-containing protein</fullName>
    </recommendedName>
</protein>
<sequence length="665" mass="72204">MIAECRSPSTSMVYYLIPGGNLEQEGGVESLQVVGLDGVVGESGFGDVVDEGDEGDELNEGDEGDVFEGDELNELVCYDWMNDGLEGADFADDIFGGNEDDNAVLGEVVGIEGNNSTHEPEVGSNGGNNGQPGVRSNEGNNAQPEFGNNAQPEVRNNAQLEVGNNAQLARGIDRIRVRQYAPFTTRPNQPDVQATNWTEPGIEDYEIYTGAISDDEDPRDRHPKFNQEIDMRKPELVIAMIRKTNVGSKVFIKCDCSEDGGQPKFLRIFGGQLLAATARDGNDNIFLVALAVVEQEFNNISESFNVMSLPARDKPILSMLEWIRVRLMTRLHTKRIGMEKYGGSMCPNVQDKLLKLKMESRSFFAMPSGRFKYEVDNDYERHVVDLTKKECTCRIWDLTGIPCKHGVAAIYKNCEHPEDYLHECYLKEAYLDVYSEIIHPMPGQDEWIKIRHLPLQPPHVLRLLGRPKKLRRRDPDEPRNPRKVSRMNRHIKCGKCNKVGHNSRSCNAGITAPIITTHIIISPTITTLIITALIIIAPSSQPQPSQPATRSRSAQWFSSTQPTTHAPRETWHSRASSSQPVSVRDSIARGAGRGRGATSGVGSGAGRGIGATSGVGNGASRDVGRGSTSGAGIGSTSGQASGVGKGSISGQASGASRGSTSGSAV</sequence>
<proteinExistence type="predicted"/>
<feature type="compositionally biased region" description="Polar residues" evidence="5">
    <location>
        <begin position="549"/>
        <end position="564"/>
    </location>
</feature>
<dbReference type="PROSITE" id="PS50966">
    <property type="entry name" value="ZF_SWIM"/>
    <property type="match status" value="1"/>
</dbReference>
<evidence type="ECO:0000313" key="7">
    <source>
        <dbReference type="EMBL" id="SPD06423.1"/>
    </source>
</evidence>
<accession>A0A2N9H3T4</accession>
<feature type="region of interest" description="Disordered" evidence="5">
    <location>
        <begin position="540"/>
        <end position="665"/>
    </location>
</feature>
<evidence type="ECO:0000259" key="6">
    <source>
        <dbReference type="PROSITE" id="PS50966"/>
    </source>
</evidence>
<dbReference type="SMART" id="SM00575">
    <property type="entry name" value="ZnF_PMZ"/>
    <property type="match status" value="1"/>
</dbReference>